<feature type="region of interest" description="Disordered" evidence="2">
    <location>
        <begin position="190"/>
        <end position="233"/>
    </location>
</feature>
<evidence type="ECO:0000256" key="2">
    <source>
        <dbReference type="SAM" id="MobiDB-lite"/>
    </source>
</evidence>
<keyword evidence="5" id="KW-1185">Reference proteome</keyword>
<evidence type="ECO:0000313" key="5">
    <source>
        <dbReference type="Proteomes" id="UP000641932"/>
    </source>
</evidence>
<accession>A0A917ZUG5</accession>
<protein>
    <recommendedName>
        <fullName evidence="3">MacB-like periplasmic core domain-containing protein</fullName>
    </recommendedName>
</protein>
<dbReference type="Pfam" id="PF12704">
    <property type="entry name" value="MacB_PCD"/>
    <property type="match status" value="1"/>
</dbReference>
<reference evidence="4" key="2">
    <citation type="submission" date="2020-09" db="EMBL/GenBank/DDBJ databases">
        <authorList>
            <person name="Sun Q."/>
            <person name="Zhou Y."/>
        </authorList>
    </citation>
    <scope>NUCLEOTIDE SEQUENCE</scope>
    <source>
        <strain evidence="4">CGMCC 4.7201</strain>
    </source>
</reference>
<evidence type="ECO:0000313" key="4">
    <source>
        <dbReference type="EMBL" id="GGO94517.1"/>
    </source>
</evidence>
<proteinExistence type="inferred from homology"/>
<comment type="similarity">
    <text evidence="1">Belongs to the ABC-4 integral membrane protein family.</text>
</comment>
<evidence type="ECO:0000256" key="1">
    <source>
        <dbReference type="ARBA" id="ARBA00038076"/>
    </source>
</evidence>
<name>A0A917ZUG5_9ACTN</name>
<comment type="caution">
    <text evidence="4">The sequence shown here is derived from an EMBL/GenBank/DDBJ whole genome shotgun (WGS) entry which is preliminary data.</text>
</comment>
<feature type="compositionally biased region" description="Basic residues" evidence="2">
    <location>
        <begin position="194"/>
        <end position="206"/>
    </location>
</feature>
<dbReference type="InterPro" id="IPR025857">
    <property type="entry name" value="MacB_PCD"/>
</dbReference>
<gene>
    <name evidence="4" type="ORF">GCM10012280_49610</name>
</gene>
<dbReference type="EMBL" id="BMMS01000023">
    <property type="protein sequence ID" value="GGO94517.1"/>
    <property type="molecule type" value="Genomic_DNA"/>
</dbReference>
<organism evidence="4 5">
    <name type="scientific">Wenjunlia tyrosinilytica</name>
    <dbReference type="NCBI Taxonomy" id="1544741"/>
    <lineage>
        <taxon>Bacteria</taxon>
        <taxon>Bacillati</taxon>
        <taxon>Actinomycetota</taxon>
        <taxon>Actinomycetes</taxon>
        <taxon>Kitasatosporales</taxon>
        <taxon>Streptomycetaceae</taxon>
        <taxon>Wenjunlia</taxon>
    </lineage>
</organism>
<evidence type="ECO:0000259" key="3">
    <source>
        <dbReference type="Pfam" id="PF12704"/>
    </source>
</evidence>
<dbReference type="AlphaFoldDB" id="A0A917ZUG5"/>
<sequence>MLGVGAFIAVLGLTSTTASQNDARFNKLTATQVTVKDSGGGDAAEVPLAFPQDADARIGRLNGVTAAGVYWKVRLSADQTVGSTPLTQSDDPHVRTDVIAASPGLLDSAGPHLAQGRVFDSYHDSKRRQVAVLGSAIAVRLGITTLDTQPAVFIGNTPFTVIGILDDVVRKPELLLSVVVPRTTAEHIWGPAQRRSRRDARLHPARRGTPNRGRGRPRAAPRAPGVLQCDPAS</sequence>
<feature type="domain" description="MacB-like periplasmic core" evidence="3">
    <location>
        <begin position="1"/>
        <end position="187"/>
    </location>
</feature>
<reference evidence="4" key="1">
    <citation type="journal article" date="2014" name="Int. J. Syst. Evol. Microbiol.">
        <title>Complete genome sequence of Corynebacterium casei LMG S-19264T (=DSM 44701T), isolated from a smear-ripened cheese.</title>
        <authorList>
            <consortium name="US DOE Joint Genome Institute (JGI-PGF)"/>
            <person name="Walter F."/>
            <person name="Albersmeier A."/>
            <person name="Kalinowski J."/>
            <person name="Ruckert C."/>
        </authorList>
    </citation>
    <scope>NUCLEOTIDE SEQUENCE</scope>
    <source>
        <strain evidence="4">CGMCC 4.7201</strain>
    </source>
</reference>
<dbReference type="Proteomes" id="UP000641932">
    <property type="component" value="Unassembled WGS sequence"/>
</dbReference>